<reference evidence="1" key="2">
    <citation type="journal article" date="2015" name="Fish Shellfish Immunol.">
        <title>Early steps in the European eel (Anguilla anguilla)-Vibrio vulnificus interaction in the gills: Role of the RtxA13 toxin.</title>
        <authorList>
            <person name="Callol A."/>
            <person name="Pajuelo D."/>
            <person name="Ebbesson L."/>
            <person name="Teles M."/>
            <person name="MacKenzie S."/>
            <person name="Amaro C."/>
        </authorList>
    </citation>
    <scope>NUCLEOTIDE SEQUENCE</scope>
</reference>
<name>A0A0E9XG62_ANGAN</name>
<proteinExistence type="predicted"/>
<dbReference type="EMBL" id="GBXM01007161">
    <property type="protein sequence ID" value="JAI01417.1"/>
    <property type="molecule type" value="Transcribed_RNA"/>
</dbReference>
<accession>A0A0E9XG62</accession>
<dbReference type="AlphaFoldDB" id="A0A0E9XG62"/>
<reference evidence="1" key="1">
    <citation type="submission" date="2014-11" db="EMBL/GenBank/DDBJ databases">
        <authorList>
            <person name="Amaro Gonzalez C."/>
        </authorList>
    </citation>
    <scope>NUCLEOTIDE SEQUENCE</scope>
</reference>
<organism evidence="1">
    <name type="scientific">Anguilla anguilla</name>
    <name type="common">European freshwater eel</name>
    <name type="synonym">Muraena anguilla</name>
    <dbReference type="NCBI Taxonomy" id="7936"/>
    <lineage>
        <taxon>Eukaryota</taxon>
        <taxon>Metazoa</taxon>
        <taxon>Chordata</taxon>
        <taxon>Craniata</taxon>
        <taxon>Vertebrata</taxon>
        <taxon>Euteleostomi</taxon>
        <taxon>Actinopterygii</taxon>
        <taxon>Neopterygii</taxon>
        <taxon>Teleostei</taxon>
        <taxon>Anguilliformes</taxon>
        <taxon>Anguillidae</taxon>
        <taxon>Anguilla</taxon>
    </lineage>
</organism>
<sequence length="30" mass="3563">MLAFLVHFSQGCIRIMTFLHQRQLYALIVL</sequence>
<protein>
    <submittedName>
        <fullName evidence="1">Uncharacterized protein</fullName>
    </submittedName>
</protein>
<evidence type="ECO:0000313" key="1">
    <source>
        <dbReference type="EMBL" id="JAI01417.1"/>
    </source>
</evidence>